<evidence type="ECO:0000256" key="5">
    <source>
        <dbReference type="SAM" id="Phobius"/>
    </source>
</evidence>
<dbReference type="PROSITE" id="PS50112">
    <property type="entry name" value="PAS"/>
    <property type="match status" value="1"/>
</dbReference>
<feature type="transmembrane region" description="Helical" evidence="5">
    <location>
        <begin position="394"/>
        <end position="416"/>
    </location>
</feature>
<feature type="compositionally biased region" description="Polar residues" evidence="4">
    <location>
        <begin position="47"/>
        <end position="56"/>
    </location>
</feature>
<dbReference type="RefSeq" id="WP_341542334.1">
    <property type="nucleotide sequence ID" value="NZ_JBAKAP010000007.1"/>
</dbReference>
<feature type="compositionally biased region" description="Low complexity" evidence="4">
    <location>
        <begin position="11"/>
        <end position="27"/>
    </location>
</feature>
<dbReference type="SUPFAM" id="SSF52172">
    <property type="entry name" value="CheY-like"/>
    <property type="match status" value="1"/>
</dbReference>
<dbReference type="PANTHER" id="PTHR45339">
    <property type="entry name" value="HYBRID SIGNAL TRANSDUCTION HISTIDINE KINASE J"/>
    <property type="match status" value="1"/>
</dbReference>
<dbReference type="InterPro" id="IPR000014">
    <property type="entry name" value="PAS"/>
</dbReference>
<organism evidence="8 9">
    <name type="scientific">Cobetia marina</name>
    <name type="common">Deleya marina</name>
    <dbReference type="NCBI Taxonomy" id="28258"/>
    <lineage>
        <taxon>Bacteria</taxon>
        <taxon>Pseudomonadati</taxon>
        <taxon>Pseudomonadota</taxon>
        <taxon>Gammaproteobacteria</taxon>
        <taxon>Oceanospirillales</taxon>
        <taxon>Halomonadaceae</taxon>
        <taxon>Cobetia</taxon>
    </lineage>
</organism>
<dbReference type="SUPFAM" id="SSF55785">
    <property type="entry name" value="PYP-like sensor domain (PAS domain)"/>
    <property type="match status" value="1"/>
</dbReference>
<dbReference type="EMBL" id="JBAKAP010000007">
    <property type="protein sequence ID" value="MEL0616803.1"/>
    <property type="molecule type" value="Genomic_DNA"/>
</dbReference>
<proteinExistence type="predicted"/>
<gene>
    <name evidence="8" type="ORF">V6243_08140</name>
</gene>
<evidence type="ECO:0000259" key="6">
    <source>
        <dbReference type="PROSITE" id="PS50110"/>
    </source>
</evidence>
<evidence type="ECO:0000256" key="2">
    <source>
        <dbReference type="ARBA" id="ARBA00023012"/>
    </source>
</evidence>
<protein>
    <submittedName>
        <fullName evidence="8">Response regulator</fullName>
    </submittedName>
</protein>
<dbReference type="CDD" id="cd17546">
    <property type="entry name" value="REC_hyHK_CKI1_RcsC-like"/>
    <property type="match status" value="1"/>
</dbReference>
<dbReference type="Proteomes" id="UP001378242">
    <property type="component" value="Unassembled WGS sequence"/>
</dbReference>
<feature type="domain" description="PAS" evidence="7">
    <location>
        <begin position="495"/>
        <end position="529"/>
    </location>
</feature>
<evidence type="ECO:0000256" key="1">
    <source>
        <dbReference type="ARBA" id="ARBA00022553"/>
    </source>
</evidence>
<dbReference type="PANTHER" id="PTHR45339:SF1">
    <property type="entry name" value="HYBRID SIGNAL TRANSDUCTION HISTIDINE KINASE J"/>
    <property type="match status" value="1"/>
</dbReference>
<dbReference type="CDD" id="cd00130">
    <property type="entry name" value="PAS"/>
    <property type="match status" value="1"/>
</dbReference>
<keyword evidence="9" id="KW-1185">Reference proteome</keyword>
<dbReference type="InterPro" id="IPR011006">
    <property type="entry name" value="CheY-like_superfamily"/>
</dbReference>
<evidence type="ECO:0000259" key="7">
    <source>
        <dbReference type="PROSITE" id="PS50112"/>
    </source>
</evidence>
<comment type="caution">
    <text evidence="8">The sequence shown here is derived from an EMBL/GenBank/DDBJ whole genome shotgun (WGS) entry which is preliminary data.</text>
</comment>
<dbReference type="PROSITE" id="PS50110">
    <property type="entry name" value="RESPONSE_REGULATORY"/>
    <property type="match status" value="1"/>
</dbReference>
<evidence type="ECO:0000256" key="4">
    <source>
        <dbReference type="SAM" id="MobiDB-lite"/>
    </source>
</evidence>
<sequence length="961" mass="106199">MFSRRPPPVEPASRSPEAESSQAEAPPTGASGVTGDATRLEDGGSAGNRSESSPSGLESVWRRMSRLTVGPLLLAELAVALSCLVGAWVTWDSERHKLVDSALGELRQQHSLATALVNERFEAQQRRLQILARYTRRHLDHAGGEADSSLNELVLTEEGQLFRPITRGGAALYGEFHRALNEQDHDVARRLIRMQWLLSDLYSTDPLISRLFVSLDNSMIMLYPWFNVLDAFSPGTRLLPYTDVTPATQRQLASSSDNGAPRVVWLPPHPGPAGLPQITALVEVELNAGQKVHVGLDLAVPQMESRLLLPGQGRTAPYWLIGQDLEVWAASSNTRDPRPRRLPDDVAQAVDGGLRGATLLPGPAARAVVWDTLPVNGWRLVARRDLDVPGEMPLLSLLLGSAGALLLVFAVSMLILQWRLRRLDQRLGQPLEWLARQSVRLEQGQVMEEYPVSAHQAYPADEILRRHRAAVALLRRGRGHELDALPLPAFVMRHGLLAMANPAFEKLFGLVLHEALGRSVGSLLMLEPNPSVPNSRELRVHDAEGRMRRMRLELCRFNNDPAQVLGVMIDESEHDQASQQLLVARDRAREEARLKSDYLDMLHAELTPPLQGLVRKLGQLRRERHLEDAELSLLQGRLDSVAQLLNVLTERDDVVRTPLEENLFTPAEALGALLNDMQQRYHDVGLPFEWQLGALPALLRGDVRRLAQLFEHLSEDGCRRASAGRHRVFVEVVDAEGASSLASGPTGAGLRDTETGGQCWLRLELHDHCGLDVGRNAPSSLLMARRLVEELGGRYRQHETQGEEVLEILVPLSWPDNPVETRILVVDDGPVNAMLARTVLGRQGLVVDTASSGEDALAARERHFYDLVFMDIFMPGMDGVSVTRNWREQEAGAGSDRRSVIIALTANASEADRERFFAAGLDDYLGKPYRPQALIDKVRKWLPRATMKAPGAEGGVTGDGV</sequence>
<reference evidence="8 9" key="1">
    <citation type="submission" date="2024-02" db="EMBL/GenBank/DDBJ databases">
        <title>Bacteria isolated from the canopy kelp, Nereocystis luetkeana.</title>
        <authorList>
            <person name="Pfister C.A."/>
            <person name="Younker I.T."/>
            <person name="Light S.H."/>
        </authorList>
    </citation>
    <scope>NUCLEOTIDE SEQUENCE [LARGE SCALE GENOMIC DNA]</scope>
    <source>
        <strain evidence="8 9">TI.5.07</strain>
    </source>
</reference>
<evidence type="ECO:0000313" key="8">
    <source>
        <dbReference type="EMBL" id="MEL0616803.1"/>
    </source>
</evidence>
<feature type="modified residue" description="4-aspartylphosphate" evidence="3">
    <location>
        <position position="871"/>
    </location>
</feature>
<keyword evidence="5" id="KW-1133">Transmembrane helix</keyword>
<keyword evidence="1 3" id="KW-0597">Phosphoprotein</keyword>
<name>A0ABU9GEA3_COBMA</name>
<dbReference type="Pfam" id="PF00072">
    <property type="entry name" value="Response_reg"/>
    <property type="match status" value="1"/>
</dbReference>
<evidence type="ECO:0000256" key="3">
    <source>
        <dbReference type="PROSITE-ProRule" id="PRU00169"/>
    </source>
</evidence>
<dbReference type="InterPro" id="IPR001789">
    <property type="entry name" value="Sig_transdc_resp-reg_receiver"/>
</dbReference>
<feature type="domain" description="Response regulatory" evidence="6">
    <location>
        <begin position="822"/>
        <end position="942"/>
    </location>
</feature>
<accession>A0ABU9GEA3</accession>
<dbReference type="InterPro" id="IPR035965">
    <property type="entry name" value="PAS-like_dom_sf"/>
</dbReference>
<feature type="compositionally biased region" description="Pro residues" evidence="4">
    <location>
        <begin position="1"/>
        <end position="10"/>
    </location>
</feature>
<feature type="transmembrane region" description="Helical" evidence="5">
    <location>
        <begin position="72"/>
        <end position="91"/>
    </location>
</feature>
<keyword evidence="2" id="KW-0902">Two-component regulatory system</keyword>
<feature type="region of interest" description="Disordered" evidence="4">
    <location>
        <begin position="1"/>
        <end position="58"/>
    </location>
</feature>
<dbReference type="SMART" id="SM00448">
    <property type="entry name" value="REC"/>
    <property type="match status" value="1"/>
</dbReference>
<evidence type="ECO:0000313" key="9">
    <source>
        <dbReference type="Proteomes" id="UP001378242"/>
    </source>
</evidence>
<keyword evidence="5" id="KW-0812">Transmembrane</keyword>
<keyword evidence="5" id="KW-0472">Membrane</keyword>
<dbReference type="Gene3D" id="3.40.50.2300">
    <property type="match status" value="1"/>
</dbReference>